<sequence length="78" mass="8352">MHRPAIPGQPVGPGTSFKNFGTGKARTLKGPTKSPARQRILDGFQSGAQIRLTRQVSQAQPLSFPSMYGAQYSVAGHQ</sequence>
<organism evidence="2 3">
    <name type="scientific">Hydnomerulius pinastri MD-312</name>
    <dbReference type="NCBI Taxonomy" id="994086"/>
    <lineage>
        <taxon>Eukaryota</taxon>
        <taxon>Fungi</taxon>
        <taxon>Dikarya</taxon>
        <taxon>Basidiomycota</taxon>
        <taxon>Agaricomycotina</taxon>
        <taxon>Agaricomycetes</taxon>
        <taxon>Agaricomycetidae</taxon>
        <taxon>Boletales</taxon>
        <taxon>Boletales incertae sedis</taxon>
        <taxon>Leucogyrophana</taxon>
    </lineage>
</organism>
<gene>
    <name evidence="2" type="ORF">HYDPIDRAFT_115404</name>
</gene>
<dbReference type="HOGENOM" id="CLU_2622330_0_0_1"/>
<protein>
    <submittedName>
        <fullName evidence="2">Uncharacterized protein</fullName>
    </submittedName>
</protein>
<reference evidence="2 3" key="1">
    <citation type="submission" date="2014-04" db="EMBL/GenBank/DDBJ databases">
        <title>Evolutionary Origins and Diversification of the Mycorrhizal Mutualists.</title>
        <authorList>
            <consortium name="DOE Joint Genome Institute"/>
            <consortium name="Mycorrhizal Genomics Consortium"/>
            <person name="Kohler A."/>
            <person name="Kuo A."/>
            <person name="Nagy L.G."/>
            <person name="Floudas D."/>
            <person name="Copeland A."/>
            <person name="Barry K.W."/>
            <person name="Cichocki N."/>
            <person name="Veneault-Fourrey C."/>
            <person name="LaButti K."/>
            <person name="Lindquist E.A."/>
            <person name="Lipzen A."/>
            <person name="Lundell T."/>
            <person name="Morin E."/>
            <person name="Murat C."/>
            <person name="Riley R."/>
            <person name="Ohm R."/>
            <person name="Sun H."/>
            <person name="Tunlid A."/>
            <person name="Henrissat B."/>
            <person name="Grigoriev I.V."/>
            <person name="Hibbett D.S."/>
            <person name="Martin F."/>
        </authorList>
    </citation>
    <scope>NUCLEOTIDE SEQUENCE [LARGE SCALE GENOMIC DNA]</scope>
    <source>
        <strain evidence="2 3">MD-312</strain>
    </source>
</reference>
<dbReference type="EMBL" id="KN839859">
    <property type="protein sequence ID" value="KIJ61904.1"/>
    <property type="molecule type" value="Genomic_DNA"/>
</dbReference>
<name>A0A0C9V892_9AGAM</name>
<dbReference type="AlphaFoldDB" id="A0A0C9V892"/>
<evidence type="ECO:0000256" key="1">
    <source>
        <dbReference type="SAM" id="MobiDB-lite"/>
    </source>
</evidence>
<evidence type="ECO:0000313" key="2">
    <source>
        <dbReference type="EMBL" id="KIJ61904.1"/>
    </source>
</evidence>
<proteinExistence type="predicted"/>
<feature type="region of interest" description="Disordered" evidence="1">
    <location>
        <begin position="1"/>
        <end position="38"/>
    </location>
</feature>
<accession>A0A0C9V892</accession>
<dbReference type="Proteomes" id="UP000053820">
    <property type="component" value="Unassembled WGS sequence"/>
</dbReference>
<evidence type="ECO:0000313" key="3">
    <source>
        <dbReference type="Proteomes" id="UP000053820"/>
    </source>
</evidence>
<keyword evidence="3" id="KW-1185">Reference proteome</keyword>